<evidence type="ECO:0000256" key="1">
    <source>
        <dbReference type="ARBA" id="ARBA00008467"/>
    </source>
</evidence>
<name>A0AAE3VGI6_9BACT</name>
<dbReference type="InterPro" id="IPR014031">
    <property type="entry name" value="Ketoacyl_synth_C"/>
</dbReference>
<keyword evidence="2 3" id="KW-0808">Transferase</keyword>
<organism evidence="5 6">
    <name type="scientific">Oligosphaera ethanolica</name>
    <dbReference type="NCBI Taxonomy" id="760260"/>
    <lineage>
        <taxon>Bacteria</taxon>
        <taxon>Pseudomonadati</taxon>
        <taxon>Lentisphaerota</taxon>
        <taxon>Oligosphaeria</taxon>
        <taxon>Oligosphaerales</taxon>
        <taxon>Oligosphaeraceae</taxon>
        <taxon>Oligosphaera</taxon>
    </lineage>
</organism>
<accession>A0AAE3VGI6</accession>
<proteinExistence type="inferred from homology"/>
<gene>
    <name evidence="5" type="ORF">J3R75_002103</name>
</gene>
<dbReference type="RefSeq" id="WP_307261429.1">
    <property type="nucleotide sequence ID" value="NZ_JAUSVL010000001.1"/>
</dbReference>
<dbReference type="SUPFAM" id="SSF53901">
    <property type="entry name" value="Thiolase-like"/>
    <property type="match status" value="3"/>
</dbReference>
<dbReference type="EMBL" id="JAUSVL010000001">
    <property type="protein sequence ID" value="MDQ0289996.1"/>
    <property type="molecule type" value="Genomic_DNA"/>
</dbReference>
<dbReference type="InterPro" id="IPR016039">
    <property type="entry name" value="Thiolase-like"/>
</dbReference>
<protein>
    <submittedName>
        <fullName evidence="5">3-oxoacyl-(Acyl-carrier-protein) synthase</fullName>
    </submittedName>
</protein>
<comment type="caution">
    <text evidence="5">The sequence shown here is derived from an EMBL/GenBank/DDBJ whole genome shotgun (WGS) entry which is preliminary data.</text>
</comment>
<dbReference type="Pfam" id="PF02801">
    <property type="entry name" value="Ketoacyl-synt_C"/>
    <property type="match status" value="1"/>
</dbReference>
<evidence type="ECO:0000256" key="2">
    <source>
        <dbReference type="ARBA" id="ARBA00022679"/>
    </source>
</evidence>
<dbReference type="Proteomes" id="UP001238163">
    <property type="component" value="Unassembled WGS sequence"/>
</dbReference>
<keyword evidence="6" id="KW-1185">Reference proteome</keyword>
<dbReference type="InterPro" id="IPR014030">
    <property type="entry name" value="Ketoacyl_synth_N"/>
</dbReference>
<evidence type="ECO:0000313" key="6">
    <source>
        <dbReference type="Proteomes" id="UP001238163"/>
    </source>
</evidence>
<feature type="domain" description="Ketosynthase family 3 (KS3)" evidence="4">
    <location>
        <begin position="1"/>
        <end position="393"/>
    </location>
</feature>
<dbReference type="GO" id="GO:0006633">
    <property type="term" value="P:fatty acid biosynthetic process"/>
    <property type="evidence" value="ECO:0007669"/>
    <property type="project" value="TreeGrafter"/>
</dbReference>
<evidence type="ECO:0000259" key="4">
    <source>
        <dbReference type="PROSITE" id="PS52004"/>
    </source>
</evidence>
<sequence>MNNACISGMGLVCCLGSSVNEVYQHMCAGDAGFRLIDRFEPAPYAQKMAGQLPPDVEAKLRGDFPDEDIAAAMIKYAGAQALAQAGSTTKAGQSDRRLGLVLATNFGPMESLEWAWRERLDTQSLDDASFAPFDDIIQNAATALGCSGPHAQISMSCASGAAALAVARDMLAAGRADRVLVVAYDALSEFCWCGLSNLRTITTDLMRPFDKRRSGTIFSEGAAAVVLTTAPGTTALASLPGIATNNNAFHMTAPSKDADGSRLVMAAALHAAGMTPDAIEHICAHATSTSANDSTEAAALRNLFGARFATLTTAAHKSQLGHLMGAAGLAEAIITVMAMQHGVIPPTINHEQIDPACEPVNCLPRKAVTKQFKTAITNSAGIGGNNAALVICSPNLPVADTLPALDTQRNVYVRQIGWVLPGHIGKGGEILEHPEWLQWQDGRNQLLADFSAKPYISSVKGYLDPAGAFLLAAMTLAGAGDPGDIPPARRGISSLSRYGALGSAFAFFTQLAEKGPRLASPLIFPHGYANTAGNLAAIEFNCAGPHMVFYGRQNPHEALAFAIARLQDGSADEMFTAFYESAVPAALPDGRSLLSGGVAVRLAATPAPAGQQDLFSFTPAELFDRPADTSNGAVAALALLISS</sequence>
<dbReference type="PANTHER" id="PTHR11712:SF336">
    <property type="entry name" value="3-OXOACYL-[ACYL-CARRIER-PROTEIN] SYNTHASE, MITOCHONDRIAL"/>
    <property type="match status" value="1"/>
</dbReference>
<dbReference type="SMART" id="SM00825">
    <property type="entry name" value="PKS_KS"/>
    <property type="match status" value="1"/>
</dbReference>
<dbReference type="Pfam" id="PF00109">
    <property type="entry name" value="ketoacyl-synt"/>
    <property type="match status" value="1"/>
</dbReference>
<dbReference type="Gene3D" id="3.40.47.10">
    <property type="match status" value="1"/>
</dbReference>
<dbReference type="InterPro" id="IPR020841">
    <property type="entry name" value="PKS_Beta-ketoAc_synthase_dom"/>
</dbReference>
<dbReference type="PROSITE" id="PS52004">
    <property type="entry name" value="KS3_2"/>
    <property type="match status" value="1"/>
</dbReference>
<dbReference type="PANTHER" id="PTHR11712">
    <property type="entry name" value="POLYKETIDE SYNTHASE-RELATED"/>
    <property type="match status" value="1"/>
</dbReference>
<dbReference type="AlphaFoldDB" id="A0AAE3VGI6"/>
<comment type="similarity">
    <text evidence="1 3">Belongs to the thiolase-like superfamily. Beta-ketoacyl-ACP synthases family.</text>
</comment>
<reference evidence="5" key="1">
    <citation type="submission" date="2023-07" db="EMBL/GenBank/DDBJ databases">
        <title>Genomic Encyclopedia of Type Strains, Phase IV (KMG-IV): sequencing the most valuable type-strain genomes for metagenomic binning, comparative biology and taxonomic classification.</title>
        <authorList>
            <person name="Goeker M."/>
        </authorList>
    </citation>
    <scope>NUCLEOTIDE SEQUENCE</scope>
    <source>
        <strain evidence="5">DSM 24202</strain>
    </source>
</reference>
<evidence type="ECO:0000256" key="3">
    <source>
        <dbReference type="RuleBase" id="RU003694"/>
    </source>
</evidence>
<evidence type="ECO:0000313" key="5">
    <source>
        <dbReference type="EMBL" id="MDQ0289996.1"/>
    </source>
</evidence>
<dbReference type="GO" id="GO:0004315">
    <property type="term" value="F:3-oxoacyl-[acyl-carrier-protein] synthase activity"/>
    <property type="evidence" value="ECO:0007669"/>
    <property type="project" value="TreeGrafter"/>
</dbReference>
<dbReference type="InterPro" id="IPR000794">
    <property type="entry name" value="Beta-ketoacyl_synthase"/>
</dbReference>